<dbReference type="AlphaFoldDB" id="A0A6A4GEF0"/>
<feature type="compositionally biased region" description="Basic and acidic residues" evidence="1">
    <location>
        <begin position="65"/>
        <end position="75"/>
    </location>
</feature>
<organism evidence="2 3">
    <name type="scientific">Gymnopus androsaceus JB14</name>
    <dbReference type="NCBI Taxonomy" id="1447944"/>
    <lineage>
        <taxon>Eukaryota</taxon>
        <taxon>Fungi</taxon>
        <taxon>Dikarya</taxon>
        <taxon>Basidiomycota</taxon>
        <taxon>Agaricomycotina</taxon>
        <taxon>Agaricomycetes</taxon>
        <taxon>Agaricomycetidae</taxon>
        <taxon>Agaricales</taxon>
        <taxon>Marasmiineae</taxon>
        <taxon>Omphalotaceae</taxon>
        <taxon>Gymnopus</taxon>
    </lineage>
</organism>
<dbReference type="OrthoDB" id="3033067at2759"/>
<feature type="region of interest" description="Disordered" evidence="1">
    <location>
        <begin position="51"/>
        <end position="75"/>
    </location>
</feature>
<keyword evidence="3" id="KW-1185">Reference proteome</keyword>
<protein>
    <submittedName>
        <fullName evidence="2">Uncharacterized protein</fullName>
    </submittedName>
</protein>
<feature type="region of interest" description="Disordered" evidence="1">
    <location>
        <begin position="181"/>
        <end position="218"/>
    </location>
</feature>
<reference evidence="2" key="1">
    <citation type="journal article" date="2019" name="Environ. Microbiol.">
        <title>Fungal ecological strategies reflected in gene transcription - a case study of two litter decomposers.</title>
        <authorList>
            <person name="Barbi F."/>
            <person name="Kohler A."/>
            <person name="Barry K."/>
            <person name="Baskaran P."/>
            <person name="Daum C."/>
            <person name="Fauchery L."/>
            <person name="Ihrmark K."/>
            <person name="Kuo A."/>
            <person name="LaButti K."/>
            <person name="Lipzen A."/>
            <person name="Morin E."/>
            <person name="Grigoriev I.V."/>
            <person name="Henrissat B."/>
            <person name="Lindahl B."/>
            <person name="Martin F."/>
        </authorList>
    </citation>
    <scope>NUCLEOTIDE SEQUENCE</scope>
    <source>
        <strain evidence="2">JB14</strain>
    </source>
</reference>
<evidence type="ECO:0000313" key="2">
    <source>
        <dbReference type="EMBL" id="KAE9383959.1"/>
    </source>
</evidence>
<gene>
    <name evidence="2" type="ORF">BT96DRAFT_1008589</name>
</gene>
<evidence type="ECO:0000256" key="1">
    <source>
        <dbReference type="SAM" id="MobiDB-lite"/>
    </source>
</evidence>
<feature type="compositionally biased region" description="Polar residues" evidence="1">
    <location>
        <begin position="154"/>
        <end position="165"/>
    </location>
</feature>
<feature type="region of interest" description="Disordered" evidence="1">
    <location>
        <begin position="145"/>
        <end position="165"/>
    </location>
</feature>
<dbReference type="EMBL" id="ML770270">
    <property type="protein sequence ID" value="KAE9383959.1"/>
    <property type="molecule type" value="Genomic_DNA"/>
</dbReference>
<name>A0A6A4GEF0_9AGAR</name>
<accession>A0A6A4GEF0</accession>
<sequence length="218" mass="24222">MGKPAFSGLCEAWLKEKLTKYMLVKPVDCNAFVADTIRCFLKRFPVSLGDNEPTEESLNSVDNSVTEREDPAPEKKVADQITHWLPYHLSKTSKSKAPRKDECNSYSEAMRTRIMGLPLTKPQKLPAHLVWAHANKDLIDALRADSKSAPEQPAGQSQSANTAASNYQAAVKAGFNALTEEEKAEWEERAEEDAKLAHSDWKKSSEDEADTSPEACQN</sequence>
<proteinExistence type="predicted"/>
<dbReference type="Proteomes" id="UP000799118">
    <property type="component" value="Unassembled WGS sequence"/>
</dbReference>
<evidence type="ECO:0000313" key="3">
    <source>
        <dbReference type="Proteomes" id="UP000799118"/>
    </source>
</evidence>
<feature type="compositionally biased region" description="Basic and acidic residues" evidence="1">
    <location>
        <begin position="192"/>
        <end position="206"/>
    </location>
</feature>
<feature type="compositionally biased region" description="Acidic residues" evidence="1">
    <location>
        <begin position="182"/>
        <end position="191"/>
    </location>
</feature>